<dbReference type="Gene3D" id="2.60.40.3340">
    <property type="entry name" value="Domain of unknown function DUF4426"/>
    <property type="match status" value="1"/>
</dbReference>
<feature type="signal peptide" evidence="1">
    <location>
        <begin position="1"/>
        <end position="25"/>
    </location>
</feature>
<proteinExistence type="predicted"/>
<evidence type="ECO:0000313" key="3">
    <source>
        <dbReference type="EMBL" id="MEL0659564.1"/>
    </source>
</evidence>
<dbReference type="Pfam" id="PF14467">
    <property type="entry name" value="DUF4426"/>
    <property type="match status" value="1"/>
</dbReference>
<comment type="caution">
    <text evidence="3">The sequence shown here is derived from an EMBL/GenBank/DDBJ whole genome shotgun (WGS) entry which is preliminary data.</text>
</comment>
<evidence type="ECO:0000313" key="4">
    <source>
        <dbReference type="Proteomes" id="UP001366060"/>
    </source>
</evidence>
<keyword evidence="4" id="KW-1185">Reference proteome</keyword>
<sequence>MFRSMIIFKTLFLSLLLLTSSMVTAEQFKKFANLEVHYIAIPSTFIQPEVATQYKIIRSKNNGLLNISILDTRQNNQAVAATLKGTGKNLIGQTHQLTFTQIKEGKAIYYIAEYPFTNEEIVNFEINLKTETKSNTLKFQHKFYVD</sequence>
<organism evidence="3 4">
    <name type="scientific">Psychromonas arctica</name>
    <dbReference type="NCBI Taxonomy" id="168275"/>
    <lineage>
        <taxon>Bacteria</taxon>
        <taxon>Pseudomonadati</taxon>
        <taxon>Pseudomonadota</taxon>
        <taxon>Gammaproteobacteria</taxon>
        <taxon>Alteromonadales</taxon>
        <taxon>Psychromonadaceae</taxon>
        <taxon>Psychromonas</taxon>
    </lineage>
</organism>
<accession>A0ABU9HCE4</accession>
<name>A0ABU9HCE4_9GAMM</name>
<evidence type="ECO:0000259" key="2">
    <source>
        <dbReference type="Pfam" id="PF14467"/>
    </source>
</evidence>
<reference evidence="3 4" key="1">
    <citation type="submission" date="2024-02" db="EMBL/GenBank/DDBJ databases">
        <title>Bacteria isolated from the canopy kelp, Nereocystis luetkeana.</title>
        <authorList>
            <person name="Pfister C.A."/>
            <person name="Younker I.T."/>
            <person name="Light S.H."/>
        </authorList>
    </citation>
    <scope>NUCLEOTIDE SEQUENCE [LARGE SCALE GENOMIC DNA]</scope>
    <source>
        <strain evidence="3 4">TI.2.07</strain>
    </source>
</reference>
<keyword evidence="1" id="KW-0732">Signal</keyword>
<gene>
    <name evidence="3" type="ORF">V6255_10485</name>
</gene>
<feature type="chain" id="PRO_5047260696" evidence="1">
    <location>
        <begin position="26"/>
        <end position="146"/>
    </location>
</feature>
<dbReference type="Proteomes" id="UP001366060">
    <property type="component" value="Unassembled WGS sequence"/>
</dbReference>
<dbReference type="RefSeq" id="WP_137297524.1">
    <property type="nucleotide sequence ID" value="NZ_JBAKBA010000022.1"/>
</dbReference>
<dbReference type="InterPro" id="IPR025218">
    <property type="entry name" value="DUF4426"/>
</dbReference>
<dbReference type="EMBL" id="JBAKBA010000022">
    <property type="protein sequence ID" value="MEL0659564.1"/>
    <property type="molecule type" value="Genomic_DNA"/>
</dbReference>
<feature type="domain" description="DUF4426" evidence="2">
    <location>
        <begin position="29"/>
        <end position="146"/>
    </location>
</feature>
<protein>
    <submittedName>
        <fullName evidence="3">DUF4426 domain-containing protein</fullName>
    </submittedName>
</protein>
<evidence type="ECO:0000256" key="1">
    <source>
        <dbReference type="SAM" id="SignalP"/>
    </source>
</evidence>